<name>A0A0L6VCD7_9BASI</name>
<dbReference type="Proteomes" id="UP000037035">
    <property type="component" value="Unassembled WGS sequence"/>
</dbReference>
<sequence length="521" mass="58886">MVLVIFPDLNLAINHHMAFHLGDCLEKFGPCQAWYFFHGVPHGECPESVNKQSVRQVHYWSKFIIELLPACKPACSPGKIQIPLGITSLHFLNIRMNNLFPIPNVSWISLDKGDNLKPEDVDKYACVNLRITELSHLVIGNHIVFSTIKKNKNNSVRFHTDTWFAIKPLALVPSFDHSHPLAQLENYAIGLKLQRIPESRLLAKSIVFHSSEILAHCAWMRYDAIKINRKIDYETYAVRRFPPWFSTMVWVCVKLVCKLTFLDRGQTLFLAVFPSICCCPHHQGVMVGMDQKVSQSRVSQSVWIISFIISHCITGFLSPEEHPVPLTEAPLNPKAILSLYASSRTNGIVLDSGDGVTHTVPIYEGYTLPHVILQLDLAALPTPPKGKLFEMSKKSSVTLVWTLSKKCKPQVNLPLSRRAKNYLMARLSQLAMSSLFTTFFACVILISERTFMVTSLCWAEPPCIHEYMVEIEHDLMIPSSTHSSVLIGGSILASLSTFQQMRILKKEYDESGPSIVQRKCF</sequence>
<organism evidence="2 3">
    <name type="scientific">Puccinia sorghi</name>
    <dbReference type="NCBI Taxonomy" id="27349"/>
    <lineage>
        <taxon>Eukaryota</taxon>
        <taxon>Fungi</taxon>
        <taxon>Dikarya</taxon>
        <taxon>Basidiomycota</taxon>
        <taxon>Pucciniomycotina</taxon>
        <taxon>Pucciniomycetes</taxon>
        <taxon>Pucciniales</taxon>
        <taxon>Pucciniaceae</taxon>
        <taxon>Puccinia</taxon>
    </lineage>
</organism>
<dbReference type="OrthoDB" id="3247418at2759"/>
<dbReference type="Gene3D" id="3.30.420.40">
    <property type="match status" value="2"/>
</dbReference>
<comment type="caution">
    <text evidence="2">The sequence shown here is derived from an EMBL/GenBank/DDBJ whole genome shotgun (WGS) entry which is preliminary data.</text>
</comment>
<gene>
    <name evidence="2" type="ORF">VP01_1969g1</name>
</gene>
<dbReference type="EMBL" id="LAVV01006802">
    <property type="protein sequence ID" value="KNZ58247.1"/>
    <property type="molecule type" value="Genomic_DNA"/>
</dbReference>
<dbReference type="PANTHER" id="PTHR11937">
    <property type="entry name" value="ACTIN"/>
    <property type="match status" value="1"/>
</dbReference>
<proteinExistence type="inferred from homology"/>
<dbReference type="InterPro" id="IPR043129">
    <property type="entry name" value="ATPase_NBD"/>
</dbReference>
<dbReference type="VEuPathDB" id="FungiDB:VP01_1969g1"/>
<protein>
    <submittedName>
        <fullName evidence="2">Uncharacterized protein</fullName>
    </submittedName>
</protein>
<dbReference type="AlphaFoldDB" id="A0A0L6VCD7"/>
<evidence type="ECO:0000313" key="2">
    <source>
        <dbReference type="EMBL" id="KNZ58247.1"/>
    </source>
</evidence>
<evidence type="ECO:0000313" key="3">
    <source>
        <dbReference type="Proteomes" id="UP000037035"/>
    </source>
</evidence>
<dbReference type="Pfam" id="PF00022">
    <property type="entry name" value="Actin"/>
    <property type="match status" value="2"/>
</dbReference>
<comment type="similarity">
    <text evidence="1">Belongs to the actin family.</text>
</comment>
<dbReference type="STRING" id="27349.A0A0L6VCD7"/>
<evidence type="ECO:0000256" key="1">
    <source>
        <dbReference type="RuleBase" id="RU000487"/>
    </source>
</evidence>
<accession>A0A0L6VCD7</accession>
<dbReference type="InterPro" id="IPR004000">
    <property type="entry name" value="Actin"/>
</dbReference>
<dbReference type="SUPFAM" id="SSF53067">
    <property type="entry name" value="Actin-like ATPase domain"/>
    <property type="match status" value="1"/>
</dbReference>
<keyword evidence="3" id="KW-1185">Reference proteome</keyword>
<dbReference type="SMART" id="SM00268">
    <property type="entry name" value="ACTIN"/>
    <property type="match status" value="1"/>
</dbReference>
<reference evidence="2 3" key="1">
    <citation type="submission" date="2015-08" db="EMBL/GenBank/DDBJ databases">
        <title>Next Generation Sequencing and Analysis of the Genome of Puccinia sorghi L Schw, the Causal Agent of Maize Common Rust.</title>
        <authorList>
            <person name="Rochi L."/>
            <person name="Burguener G."/>
            <person name="Darino M."/>
            <person name="Turjanski A."/>
            <person name="Kreff E."/>
            <person name="Dieguez M.J."/>
            <person name="Sacco F."/>
        </authorList>
    </citation>
    <scope>NUCLEOTIDE SEQUENCE [LARGE SCALE GENOMIC DNA]</scope>
    <source>
        <strain evidence="2 3">RO10H11247</strain>
    </source>
</reference>